<proteinExistence type="predicted"/>
<accession>K9P719</accession>
<keyword evidence="1" id="KW-0472">Membrane</keyword>
<dbReference type="EMBL" id="CP003495">
    <property type="protein sequence ID" value="AFY28339.1"/>
    <property type="molecule type" value="Genomic_DNA"/>
</dbReference>
<feature type="transmembrane region" description="Helical" evidence="1">
    <location>
        <begin position="6"/>
        <end position="23"/>
    </location>
</feature>
<evidence type="ECO:0000313" key="2">
    <source>
        <dbReference type="EMBL" id="AFY28339.1"/>
    </source>
</evidence>
<keyword evidence="1" id="KW-1133">Transmembrane helix</keyword>
<sequence>MILPPIAMDLGLLLISIGVVNLWRARESS</sequence>
<protein>
    <submittedName>
        <fullName evidence="2">Uncharacterized protein</fullName>
    </submittedName>
</protein>
<dbReference type="STRING" id="292564.Cyagr_1160"/>
<dbReference type="HOGENOM" id="CLU_3405870_0_0_3"/>
<dbReference type="Proteomes" id="UP000010388">
    <property type="component" value="Chromosome"/>
</dbReference>
<dbReference type="AlphaFoldDB" id="K9P719"/>
<reference evidence="3" key="1">
    <citation type="journal article" date="2013" name="Proc. Natl. Acad. Sci. U.S.A.">
        <title>Improving the coverage of the cyanobacterial phylum using diversity-driven genome sequencing.</title>
        <authorList>
            <person name="Shih P.M."/>
            <person name="Wu D."/>
            <person name="Latifi A."/>
            <person name="Axen S.D."/>
            <person name="Fewer D.P."/>
            <person name="Talla E."/>
            <person name="Calteau A."/>
            <person name="Cai F."/>
            <person name="Tandeau de Marsac N."/>
            <person name="Rippka R."/>
            <person name="Herdman M."/>
            <person name="Sivonen K."/>
            <person name="Coursin T."/>
            <person name="Laurent T."/>
            <person name="Goodwin L."/>
            <person name="Nolan M."/>
            <person name="Davenport K.W."/>
            <person name="Han C.S."/>
            <person name="Rubin E.M."/>
            <person name="Eisen J.A."/>
            <person name="Woyke T."/>
            <person name="Gugger M."/>
            <person name="Kerfeld C.A."/>
        </authorList>
    </citation>
    <scope>NUCLEOTIDE SEQUENCE [LARGE SCALE GENOMIC DNA]</scope>
    <source>
        <strain evidence="3">ATCC 27147 / PCC 6307</strain>
    </source>
</reference>
<keyword evidence="1" id="KW-0812">Transmembrane</keyword>
<evidence type="ECO:0000313" key="3">
    <source>
        <dbReference type="Proteomes" id="UP000010388"/>
    </source>
</evidence>
<gene>
    <name evidence="2" type="ordered locus">Cyagr_1160</name>
</gene>
<organism evidence="2 3">
    <name type="scientific">Cyanobium gracile (strain ATCC 27147 / PCC 6307)</name>
    <dbReference type="NCBI Taxonomy" id="292564"/>
    <lineage>
        <taxon>Bacteria</taxon>
        <taxon>Bacillati</taxon>
        <taxon>Cyanobacteriota</taxon>
        <taxon>Cyanophyceae</taxon>
        <taxon>Synechococcales</taxon>
        <taxon>Prochlorococcaceae</taxon>
        <taxon>Cyanobium</taxon>
    </lineage>
</organism>
<name>K9P719_CYAGP</name>
<dbReference type="KEGG" id="cgc:Cyagr_1160"/>
<evidence type="ECO:0000256" key="1">
    <source>
        <dbReference type="SAM" id="Phobius"/>
    </source>
</evidence>